<evidence type="ECO:0000256" key="1">
    <source>
        <dbReference type="SAM" id="MobiDB-lite"/>
    </source>
</evidence>
<organism evidence="2 3">
    <name type="scientific">Symbiodinium necroappetens</name>
    <dbReference type="NCBI Taxonomy" id="1628268"/>
    <lineage>
        <taxon>Eukaryota</taxon>
        <taxon>Sar</taxon>
        <taxon>Alveolata</taxon>
        <taxon>Dinophyceae</taxon>
        <taxon>Suessiales</taxon>
        <taxon>Symbiodiniaceae</taxon>
        <taxon>Symbiodinium</taxon>
    </lineage>
</organism>
<feature type="region of interest" description="Disordered" evidence="1">
    <location>
        <begin position="1083"/>
        <end position="1110"/>
    </location>
</feature>
<reference evidence="2" key="1">
    <citation type="submission" date="2021-02" db="EMBL/GenBank/DDBJ databases">
        <authorList>
            <person name="Dougan E. K."/>
            <person name="Rhodes N."/>
            <person name="Thang M."/>
            <person name="Chan C."/>
        </authorList>
    </citation>
    <scope>NUCLEOTIDE SEQUENCE</scope>
</reference>
<feature type="compositionally biased region" description="Basic and acidic residues" evidence="1">
    <location>
        <begin position="50"/>
        <end position="62"/>
    </location>
</feature>
<gene>
    <name evidence="2" type="primary">CPK24</name>
    <name evidence="2" type="ORF">SNEC2469_LOCUS2500</name>
</gene>
<feature type="region of interest" description="Disordered" evidence="1">
    <location>
        <begin position="88"/>
        <end position="120"/>
    </location>
</feature>
<feature type="region of interest" description="Disordered" evidence="1">
    <location>
        <begin position="1"/>
        <end position="62"/>
    </location>
</feature>
<feature type="compositionally biased region" description="Pro residues" evidence="1">
    <location>
        <begin position="1052"/>
        <end position="1063"/>
    </location>
</feature>
<feature type="compositionally biased region" description="Basic and acidic residues" evidence="1">
    <location>
        <begin position="753"/>
        <end position="763"/>
    </location>
</feature>
<feature type="region of interest" description="Disordered" evidence="1">
    <location>
        <begin position="1044"/>
        <end position="1069"/>
    </location>
</feature>
<feature type="region of interest" description="Disordered" evidence="1">
    <location>
        <begin position="723"/>
        <end position="814"/>
    </location>
</feature>
<dbReference type="EMBL" id="CAJNJA010006820">
    <property type="protein sequence ID" value="CAE7216137.1"/>
    <property type="molecule type" value="Genomic_DNA"/>
</dbReference>
<proteinExistence type="predicted"/>
<feature type="region of interest" description="Disordered" evidence="1">
    <location>
        <begin position="185"/>
        <end position="213"/>
    </location>
</feature>
<evidence type="ECO:0000313" key="3">
    <source>
        <dbReference type="Proteomes" id="UP000601435"/>
    </source>
</evidence>
<evidence type="ECO:0000313" key="2">
    <source>
        <dbReference type="EMBL" id="CAE7216137.1"/>
    </source>
</evidence>
<sequence length="1110" mass="121821">MDDETQLLGDEEDGDDESPLASAGPALHVPKTPSILARSPRGPEGLAGRLLKDDETARREALQDAASAAEALKAAKGELDVIPLEAPNPYAAAASPPPSTTPRDELTLPKLKPKASEKTHSWVSELRDMVTGGQREIMSELHNHKTQLTQVGHQVQHLDRKQEDLSKAQADMFERLNNMEAEVKELRSRSRSVSPAPPHLPHPDLSPRSTTASTINKQVVDDFQVVIGGWEEAKRAEVENEIRTKFARVELLYTDQNFAERRRVQSLVINALKTLFNTYYSSIPGQQARKLWITRNRSREEREKIRALVSIKEWALKHTSEIFIDLDWRGWWVHAPQLGRLLSLDPEQDPVDILFLQEVGGFSTVPEGEWKTDNLCFCGETYSGDTPYFWCGLPPSVQDVWLSCLSQLDETLALARYHDVILLGLEFNACCGITWEARGESSTIDWTFVKLCHQTMYHFSACSPGDLASNLGTGADPTKVQQEALLRKHSPAEASPITDEEIADSQGKLRTFFDKILTGSIDVPRDWVTGKICLIPKAGQHACRPGTQAIEAVSAAQATLRIYQTRSLHVRLNLDKCSVLDQEDGTTPAVWGRKWGYGSSEIARLPDNYLYDRQLVLVGKSLAVLRFLSLEGFFRILRRSLNDRKGGAGRTFYCPALIVPRARPPPPAPMAPDSSMAQSPSFEGQTPWYMNEWAMQIMTQLLTIALTLLVIAVVRAWNRWTQKPVPAPVSEPPATTSTSTATAPHAGGAEQGSTKEKPDKKSIDPASPAKNKTVDAAPPPKSVDAKDGPAVDASQQPAQASTDDSGAKKSLGTGETIQVTPKVLHSEIKTVRECLQQFSERVLSLLDGAEGLGGKTDQTIKESESIKREILTVLKYLAASDKDVKDVNTRLTGIEAVLGQLNGRVQTIGTNFDSMAKTQDSLLKEIQKHLTAIGGAAKSYSADTQLLIGVKHDNLEHGIKEVLKQMKNTDFESHSSVTRQLTELSKQTEGLGQELLAALHLVQSEQASHKDNIWQVAQVLADAVDQVRTIRDYCERPLPVAMQGGGAMPGSSAPPPPMAPPSYEPAIPGGRQHIHLQSALPISRAQGSSPQVTVDMGDGRSINIPVHMQR</sequence>
<accession>A0A812JXS5</accession>
<feature type="compositionally biased region" description="Low complexity" evidence="1">
    <location>
        <begin position="732"/>
        <end position="746"/>
    </location>
</feature>
<name>A0A812JXS5_9DINO</name>
<dbReference type="Proteomes" id="UP000601435">
    <property type="component" value="Unassembled WGS sequence"/>
</dbReference>
<feature type="compositionally biased region" description="Polar residues" evidence="1">
    <location>
        <begin position="793"/>
        <end position="804"/>
    </location>
</feature>
<protein>
    <submittedName>
        <fullName evidence="2">CPK24 protein</fullName>
    </submittedName>
</protein>
<feature type="compositionally biased region" description="Acidic residues" evidence="1">
    <location>
        <begin position="1"/>
        <end position="18"/>
    </location>
</feature>
<keyword evidence="3" id="KW-1185">Reference proteome</keyword>
<dbReference type="AlphaFoldDB" id="A0A812JXS5"/>
<comment type="caution">
    <text evidence="2">The sequence shown here is derived from an EMBL/GenBank/DDBJ whole genome shotgun (WGS) entry which is preliminary data.</text>
</comment>